<dbReference type="Proteomes" id="UP001501231">
    <property type="component" value="Unassembled WGS sequence"/>
</dbReference>
<gene>
    <name evidence="2" type="ORF">GCM10010191_80360</name>
</gene>
<dbReference type="Pfam" id="PF13569">
    <property type="entry name" value="DUF4132"/>
    <property type="match status" value="1"/>
</dbReference>
<evidence type="ECO:0000259" key="1">
    <source>
        <dbReference type="Pfam" id="PF13569"/>
    </source>
</evidence>
<dbReference type="InterPro" id="IPR025406">
    <property type="entry name" value="DUF4132"/>
</dbReference>
<organism evidence="2 3">
    <name type="scientific">Actinomadura vinacea</name>
    <dbReference type="NCBI Taxonomy" id="115336"/>
    <lineage>
        <taxon>Bacteria</taxon>
        <taxon>Bacillati</taxon>
        <taxon>Actinomycetota</taxon>
        <taxon>Actinomycetes</taxon>
        <taxon>Streptosporangiales</taxon>
        <taxon>Thermomonosporaceae</taxon>
        <taxon>Actinomadura</taxon>
    </lineage>
</organism>
<reference evidence="2 3" key="1">
    <citation type="journal article" date="2019" name="Int. J. Syst. Evol. Microbiol.">
        <title>The Global Catalogue of Microorganisms (GCM) 10K type strain sequencing project: providing services to taxonomists for standard genome sequencing and annotation.</title>
        <authorList>
            <consortium name="The Broad Institute Genomics Platform"/>
            <consortium name="The Broad Institute Genome Sequencing Center for Infectious Disease"/>
            <person name="Wu L."/>
            <person name="Ma J."/>
        </authorList>
    </citation>
    <scope>NUCLEOTIDE SEQUENCE [LARGE SCALE GENOMIC DNA]</scope>
    <source>
        <strain evidence="2 3">JCM 3325</strain>
    </source>
</reference>
<comment type="caution">
    <text evidence="2">The sequence shown here is derived from an EMBL/GenBank/DDBJ whole genome shotgun (WGS) entry which is preliminary data.</text>
</comment>
<sequence length="726" mass="79913">MSNVQDAPENSLPPLLLDPPWTWEPVVREDLEAPQAPVSVSWNSYLRERLQEEASSRGRKDADWEAVAERFRSGRALTELTGKGRGPLYAGLLLHGPEELAHELLEDRRYWDEFTDLQVLGGVVVRHELKAYPLALHIAAREDPDSARPLKAFLSADAAKVMVAKDAGGDSVGREWVRTHGAAAAPLLVPYALGRPGPLRTGAESLLRTIIADFGDDAVLQAAPPYGAEAVRAMEMLRYPASMPKTGGNRAPEELPQVLLRGRDAALPASATRNLTALLLLSKPGRPHSFVEQVIEVCDPGSLAEFAWALYLTVDLTKYSARYSWAPDGIQYALGRLGDGETARRLAEVIAGWESWWAGPRAARNALNVFVAIGSDTALRTLHRIADNPHPSKNVREEAQYALERAARTRGTTAARLLDRLVPDFGLDAEGAMTLDYGARRFRVGFDEQLRPYVIDDAGKHRKSLPKPGPKDDAEIAVPAHQRFTELKKGVRAIATEQRKRLHEAMLTGRDWPLEEFRALYVDHPLLRHFARRLVWIAEHDGTATAFRIAEDRSLADIDDKEFVLSPAARIALAHPVRLDAALGAWGQVFADYEIVQPFPQLGRPVHRLSEEEQAASRLTRFEGAEVPTAAVTRLAQGDWSLKTGRGASYNRTVLQTPVVEGRYTEVRFGPGIARKISDSAPTQKIDQVEHLKFGPKGLVGEPFGSLDPLAASELLADLTDLTNGN</sequence>
<protein>
    <recommendedName>
        <fullName evidence="1">DUF4132 domain-containing protein</fullName>
    </recommendedName>
</protein>
<evidence type="ECO:0000313" key="2">
    <source>
        <dbReference type="EMBL" id="GAA2450385.1"/>
    </source>
</evidence>
<dbReference type="EMBL" id="BAAARW010000038">
    <property type="protein sequence ID" value="GAA2450385.1"/>
    <property type="molecule type" value="Genomic_DNA"/>
</dbReference>
<proteinExistence type="predicted"/>
<feature type="domain" description="DUF4132" evidence="1">
    <location>
        <begin position="459"/>
        <end position="640"/>
    </location>
</feature>
<evidence type="ECO:0000313" key="3">
    <source>
        <dbReference type="Proteomes" id="UP001501231"/>
    </source>
</evidence>
<keyword evidence="3" id="KW-1185">Reference proteome</keyword>
<accession>A0ABN3K9F2</accession>
<name>A0ABN3K9F2_9ACTN</name>
<dbReference type="RefSeq" id="WP_344596444.1">
    <property type="nucleotide sequence ID" value="NZ_BAAARW010000038.1"/>
</dbReference>